<proteinExistence type="predicted"/>
<organism evidence="1 2">
    <name type="scientific">Forsythia ovata</name>
    <dbReference type="NCBI Taxonomy" id="205694"/>
    <lineage>
        <taxon>Eukaryota</taxon>
        <taxon>Viridiplantae</taxon>
        <taxon>Streptophyta</taxon>
        <taxon>Embryophyta</taxon>
        <taxon>Tracheophyta</taxon>
        <taxon>Spermatophyta</taxon>
        <taxon>Magnoliopsida</taxon>
        <taxon>eudicotyledons</taxon>
        <taxon>Gunneridae</taxon>
        <taxon>Pentapetalae</taxon>
        <taxon>asterids</taxon>
        <taxon>lamiids</taxon>
        <taxon>Lamiales</taxon>
        <taxon>Oleaceae</taxon>
        <taxon>Forsythieae</taxon>
        <taxon>Forsythia</taxon>
    </lineage>
</organism>
<accession>A0ABD1XAL7</accession>
<dbReference type="Gene3D" id="3.40.50.2000">
    <property type="entry name" value="Glycogen Phosphorylase B"/>
    <property type="match status" value="1"/>
</dbReference>
<reference evidence="2" key="1">
    <citation type="submission" date="2024-07" db="EMBL/GenBank/DDBJ databases">
        <title>Two chromosome-level genome assemblies of Korean endemic species Abeliophyllum distichum and Forsythia ovata (Oleaceae).</title>
        <authorList>
            <person name="Jang H."/>
        </authorList>
    </citation>
    <scope>NUCLEOTIDE SEQUENCE [LARGE SCALE GENOMIC DNA]</scope>
</reference>
<evidence type="ECO:0000313" key="2">
    <source>
        <dbReference type="Proteomes" id="UP001604277"/>
    </source>
</evidence>
<comment type="caution">
    <text evidence="1">The sequence shown here is derived from an EMBL/GenBank/DDBJ whole genome shotgun (WGS) entry which is preliminary data.</text>
</comment>
<dbReference type="EMBL" id="JBFOLJ010000001">
    <property type="protein sequence ID" value="KAL2559018.1"/>
    <property type="molecule type" value="Genomic_DNA"/>
</dbReference>
<dbReference type="Proteomes" id="UP001604277">
    <property type="component" value="Unassembled WGS sequence"/>
</dbReference>
<protein>
    <submittedName>
        <fullName evidence="1">UDP-Glycosyltransferase superfamily protein</fullName>
    </submittedName>
</protein>
<keyword evidence="2" id="KW-1185">Reference proteome</keyword>
<dbReference type="AlphaFoldDB" id="A0ABD1XAL7"/>
<gene>
    <name evidence="1" type="ORF">Fot_03757</name>
</gene>
<name>A0ABD1XAL7_9LAMI</name>
<evidence type="ECO:0000313" key="1">
    <source>
        <dbReference type="EMBL" id="KAL2559018.1"/>
    </source>
</evidence>
<sequence>MTKRRGEKREVKLLAIAGINGLLSLHESPDEPFILTNFPWIKLIRNDFDYPFNKNHPSSPLFDLIMEISIALSNSYGLLVNSFYELEPLFVDYLTRESKPKAFCQTLVLDATTKNRTRISLRVQMDSVVG</sequence>
<dbReference type="SUPFAM" id="SSF53756">
    <property type="entry name" value="UDP-Glycosyltransferase/glycogen phosphorylase"/>
    <property type="match status" value="1"/>
</dbReference>